<name>A0A0W8F4K7_9ZZZZ</name>
<accession>A0A0W8F4K7</accession>
<dbReference type="EMBL" id="LNQE01001529">
    <property type="protein sequence ID" value="KUG15804.1"/>
    <property type="molecule type" value="Genomic_DNA"/>
</dbReference>
<organism evidence="1">
    <name type="scientific">hydrocarbon metagenome</name>
    <dbReference type="NCBI Taxonomy" id="938273"/>
    <lineage>
        <taxon>unclassified sequences</taxon>
        <taxon>metagenomes</taxon>
        <taxon>ecological metagenomes</taxon>
    </lineage>
</organism>
<gene>
    <name evidence="1" type="ORF">ASZ90_014526</name>
</gene>
<sequence>MLKFREQGGKTLTGTAECIEELIREVPPAGVSSYIDLIQAAREQRFDGAGVCGVPGSKAYILFIDGEPEGAILLDSKGELYGDKAVYLIRDTGKFSRYPLGRGMVERLVFGCRIHNKSHFGGQTSLEIPEFGKKAEGIGRLILAISKGGTPLRNLPIRIRKDGQVVAHDITDSKGMASFRLLFGKYEVLVVNQESSIDVYNFSFVPELQDRPLDLEIT</sequence>
<evidence type="ECO:0000313" key="1">
    <source>
        <dbReference type="EMBL" id="KUG15804.1"/>
    </source>
</evidence>
<protein>
    <submittedName>
        <fullName evidence="1">Uncharacterized protein</fullName>
    </submittedName>
</protein>
<proteinExistence type="predicted"/>
<reference evidence="1" key="1">
    <citation type="journal article" date="2015" name="Proc. Natl. Acad. Sci. U.S.A.">
        <title>Networks of energetic and metabolic interactions define dynamics in microbial communities.</title>
        <authorList>
            <person name="Embree M."/>
            <person name="Liu J.K."/>
            <person name="Al-Bassam M.M."/>
            <person name="Zengler K."/>
        </authorList>
    </citation>
    <scope>NUCLEOTIDE SEQUENCE</scope>
</reference>
<dbReference type="AlphaFoldDB" id="A0A0W8F4K7"/>
<comment type="caution">
    <text evidence="1">The sequence shown here is derived from an EMBL/GenBank/DDBJ whole genome shotgun (WGS) entry which is preliminary data.</text>
</comment>